<accession>A0A3Q8Q3R1</accession>
<evidence type="ECO:0000313" key="2">
    <source>
        <dbReference type="Proteomes" id="UP000277749"/>
    </source>
</evidence>
<dbReference type="Proteomes" id="UP000277749">
    <property type="component" value="Segment"/>
</dbReference>
<sequence length="35" mass="4241">MAEMRRCDENDIKKDTVWLSYILTVTLKPKKEEKK</sequence>
<protein>
    <submittedName>
        <fullName evidence="1">Uncharacterized protein</fullName>
    </submittedName>
</protein>
<name>A0A3Q8Q3R1_9VIRU</name>
<organism evidence="1 2">
    <name type="scientific">Sulfolobales Beppu filamentous virus 2</name>
    <dbReference type="NCBI Taxonomy" id="2493123"/>
    <lineage>
        <taxon>Viruses</taxon>
        <taxon>Adnaviria</taxon>
        <taxon>Zilligvirae</taxon>
        <taxon>Taleaviricota</taxon>
        <taxon>Tokiviricetes</taxon>
        <taxon>Ligamenvirales</taxon>
        <taxon>Lipothrixviridae</taxon>
        <taxon>Alphalipothrixvirus</taxon>
        <taxon>Alphalipothrixvirus umijigokuense</taxon>
    </lineage>
</organism>
<dbReference type="EMBL" id="MK064563">
    <property type="protein sequence ID" value="AZI75787.1"/>
    <property type="molecule type" value="Genomic_DNA"/>
</dbReference>
<reference evidence="1 2" key="1">
    <citation type="journal article" date="2018" name="Environ. Microbiol.">
        <title>New archaeal viruses discovered by metagenomic analysis of viral communities in enrichment cultures.</title>
        <authorList>
            <person name="Liu Y."/>
            <person name="Brandt D."/>
            <person name="Ishino S."/>
            <person name="Ishino Y."/>
            <person name="Koonin E.V."/>
            <person name="Kalinowski J."/>
            <person name="Krupovic M."/>
            <person name="Prangishvili D."/>
        </authorList>
    </citation>
    <scope>NUCLEOTIDE SEQUENCE [LARGE SCALE GENOMIC DNA]</scope>
</reference>
<gene>
    <name evidence="1" type="ORF">SBFV2_gp20</name>
</gene>
<keyword evidence="2" id="KW-1185">Reference proteome</keyword>
<proteinExistence type="predicted"/>
<evidence type="ECO:0000313" key="1">
    <source>
        <dbReference type="EMBL" id="AZI75787.1"/>
    </source>
</evidence>